<comment type="similarity">
    <text evidence="2 9">Belongs to the cytochrome P450 family.</text>
</comment>
<dbReference type="GO" id="GO:0016125">
    <property type="term" value="P:sterol metabolic process"/>
    <property type="evidence" value="ECO:0007669"/>
    <property type="project" value="TreeGrafter"/>
</dbReference>
<dbReference type="Pfam" id="PF00067">
    <property type="entry name" value="p450"/>
    <property type="match status" value="1"/>
</dbReference>
<dbReference type="InterPro" id="IPR001128">
    <property type="entry name" value="Cyt_P450"/>
</dbReference>
<keyword evidence="11" id="KW-1185">Reference proteome</keyword>
<sequence>MVSVDPRPSGTEHGARSYTVAERENIGLLEIPDRHPIDRVLRRLPVREQVLATPPVGGPAAAVRGDSGLPVLGRSLQYLRWGPAEMLDRYRRYGPVSYNKSFGVDRILVAGPDAVDEVLGKRRNDFGQGWDFLIGSFFRRGLLLLEFSEHMFHRRIMQQAFTRDRLESHLAQLSPVVEAAVARWSPAGARTLRLYPTVKDLTLEIATETFMGVDAGPQRQRLGQAFLDCTHAPLALVRHSMPGGAWRAGLRGRRVLEDYFAAMVPGKRSAGGTDFFSALCEARTEDGDTFSDADVVNHMIFLIMAAHDTTTTTATSVAYYLGRHPQWQERVRAEAKALFDELGGAAPTIADLDRLHDLDLVIKESLRLVPPVPGLVRRAVRDTEVAGHYIPAGTHVDVAYACNHLIPELWSRPALFDPERFAEGRREDKSHRLAWMPFGAGAHKCIGMHFGTFEVKVVIAAMVRAYRWDIPENYLMPWGFNTIPFPRDGAPMRLTRL</sequence>
<gene>
    <name evidence="10" type="ORF">NONO_c32590</name>
</gene>
<dbReference type="GO" id="GO:0005506">
    <property type="term" value="F:iron ion binding"/>
    <property type="evidence" value="ECO:0007669"/>
    <property type="project" value="InterPro"/>
</dbReference>
<evidence type="ECO:0000256" key="3">
    <source>
        <dbReference type="ARBA" id="ARBA00022617"/>
    </source>
</evidence>
<dbReference type="GO" id="GO:0016705">
    <property type="term" value="F:oxidoreductase activity, acting on paired donors, with incorporation or reduction of molecular oxygen"/>
    <property type="evidence" value="ECO:0007669"/>
    <property type="project" value="InterPro"/>
</dbReference>
<dbReference type="PATRIC" id="fig|1415166.3.peg.3343"/>
<dbReference type="Gene3D" id="1.10.630.10">
    <property type="entry name" value="Cytochrome P450"/>
    <property type="match status" value="1"/>
</dbReference>
<keyword evidence="7 9" id="KW-0503">Monooxygenase</keyword>
<name>W5TLE0_9NOCA</name>
<evidence type="ECO:0000256" key="6">
    <source>
        <dbReference type="ARBA" id="ARBA00023004"/>
    </source>
</evidence>
<dbReference type="HOGENOM" id="CLU_001570_15_0_11"/>
<dbReference type="PRINTS" id="PR00385">
    <property type="entry name" value="P450"/>
</dbReference>
<dbReference type="InterPro" id="IPR036396">
    <property type="entry name" value="Cyt_P450_sf"/>
</dbReference>
<evidence type="ECO:0000256" key="5">
    <source>
        <dbReference type="ARBA" id="ARBA00023002"/>
    </source>
</evidence>
<keyword evidence="6 8" id="KW-0408">Iron</keyword>
<dbReference type="Proteomes" id="UP000019150">
    <property type="component" value="Chromosome"/>
</dbReference>
<evidence type="ECO:0000256" key="1">
    <source>
        <dbReference type="ARBA" id="ARBA00001971"/>
    </source>
</evidence>
<keyword evidence="5 9" id="KW-0560">Oxidoreductase</keyword>
<protein>
    <submittedName>
        <fullName evidence="10">Putative cytochrome P450</fullName>
    </submittedName>
</protein>
<keyword evidence="4 8" id="KW-0479">Metal-binding</keyword>
<evidence type="ECO:0000256" key="8">
    <source>
        <dbReference type="PIRSR" id="PIRSR602403-1"/>
    </source>
</evidence>
<reference evidence="10 11" key="1">
    <citation type="journal article" date="2014" name="Appl. Environ. Microbiol.">
        <title>Insights into the Microbial Degradation of Rubber and Gutta-Percha by Analysis of the Complete Genome of Nocardia nova SH22a.</title>
        <authorList>
            <person name="Luo Q."/>
            <person name="Hiessl S."/>
            <person name="Poehlein A."/>
            <person name="Daniel R."/>
            <person name="Steinbuchel A."/>
        </authorList>
    </citation>
    <scope>NUCLEOTIDE SEQUENCE [LARGE SCALE GENOMIC DNA]</scope>
    <source>
        <strain evidence="10">SH22a</strain>
    </source>
</reference>
<dbReference type="InterPro" id="IPR002403">
    <property type="entry name" value="Cyt_P450_E_grp-IV"/>
</dbReference>
<comment type="cofactor">
    <cofactor evidence="1 8">
        <name>heme</name>
        <dbReference type="ChEBI" id="CHEBI:30413"/>
    </cofactor>
</comment>
<keyword evidence="3 8" id="KW-0349">Heme</keyword>
<evidence type="ECO:0000256" key="4">
    <source>
        <dbReference type="ARBA" id="ARBA00022723"/>
    </source>
</evidence>
<evidence type="ECO:0000256" key="9">
    <source>
        <dbReference type="RuleBase" id="RU000461"/>
    </source>
</evidence>
<dbReference type="STRING" id="1415166.NONO_c32590"/>
<dbReference type="PROSITE" id="PS00086">
    <property type="entry name" value="CYTOCHROME_P450"/>
    <property type="match status" value="1"/>
</dbReference>
<dbReference type="EMBL" id="CP006850">
    <property type="protein sequence ID" value="AHH18046.1"/>
    <property type="molecule type" value="Genomic_DNA"/>
</dbReference>
<evidence type="ECO:0000256" key="7">
    <source>
        <dbReference type="ARBA" id="ARBA00023033"/>
    </source>
</evidence>
<dbReference type="PANTHER" id="PTHR24286">
    <property type="entry name" value="CYTOCHROME P450 26"/>
    <property type="match status" value="1"/>
</dbReference>
<proteinExistence type="inferred from homology"/>
<feature type="binding site" description="axial binding residue" evidence="8">
    <location>
        <position position="445"/>
    </location>
    <ligand>
        <name>heme</name>
        <dbReference type="ChEBI" id="CHEBI:30413"/>
    </ligand>
    <ligandPart>
        <name>Fe</name>
        <dbReference type="ChEBI" id="CHEBI:18248"/>
    </ligandPart>
</feature>
<evidence type="ECO:0000313" key="10">
    <source>
        <dbReference type="EMBL" id="AHH18046.1"/>
    </source>
</evidence>
<dbReference type="SUPFAM" id="SSF48264">
    <property type="entry name" value="Cytochrome P450"/>
    <property type="match status" value="1"/>
</dbReference>
<dbReference type="eggNOG" id="COG2124">
    <property type="taxonomic scope" value="Bacteria"/>
</dbReference>
<dbReference type="PANTHER" id="PTHR24286:SF24">
    <property type="entry name" value="LANOSTEROL 14-ALPHA DEMETHYLASE"/>
    <property type="match status" value="1"/>
</dbReference>
<organism evidence="10 11">
    <name type="scientific">Nocardia nova SH22a</name>
    <dbReference type="NCBI Taxonomy" id="1415166"/>
    <lineage>
        <taxon>Bacteria</taxon>
        <taxon>Bacillati</taxon>
        <taxon>Actinomycetota</taxon>
        <taxon>Actinomycetes</taxon>
        <taxon>Mycobacteriales</taxon>
        <taxon>Nocardiaceae</taxon>
        <taxon>Nocardia</taxon>
    </lineage>
</organism>
<accession>W5TLE0</accession>
<dbReference type="RefSeq" id="WP_025349492.1">
    <property type="nucleotide sequence ID" value="NZ_CP006850.1"/>
</dbReference>
<dbReference type="InterPro" id="IPR017972">
    <property type="entry name" value="Cyt_P450_CS"/>
</dbReference>
<dbReference type="PRINTS" id="PR00465">
    <property type="entry name" value="EP450IV"/>
</dbReference>
<evidence type="ECO:0000313" key="11">
    <source>
        <dbReference type="Proteomes" id="UP000019150"/>
    </source>
</evidence>
<dbReference type="AlphaFoldDB" id="W5TLE0"/>
<evidence type="ECO:0000256" key="2">
    <source>
        <dbReference type="ARBA" id="ARBA00010617"/>
    </source>
</evidence>
<dbReference type="GO" id="GO:0004497">
    <property type="term" value="F:monooxygenase activity"/>
    <property type="evidence" value="ECO:0007669"/>
    <property type="project" value="UniProtKB-KW"/>
</dbReference>
<dbReference type="OrthoDB" id="9764248at2"/>
<dbReference type="GO" id="GO:0020037">
    <property type="term" value="F:heme binding"/>
    <property type="evidence" value="ECO:0007669"/>
    <property type="project" value="InterPro"/>
</dbReference>
<dbReference type="KEGG" id="nno:NONO_c32590"/>